<evidence type="ECO:0000313" key="3">
    <source>
        <dbReference type="EMBL" id="NMM43928.1"/>
    </source>
</evidence>
<name>A0A7Y0HEU6_9PROT</name>
<feature type="compositionally biased region" description="Basic and acidic residues" evidence="1">
    <location>
        <begin position="66"/>
        <end position="77"/>
    </location>
</feature>
<keyword evidence="4" id="KW-1185">Reference proteome</keyword>
<reference evidence="3 4" key="1">
    <citation type="submission" date="2020-04" db="EMBL/GenBank/DDBJ databases">
        <title>Rhodospirillaceae bacterium KN72 isolated from deep sea.</title>
        <authorList>
            <person name="Zhang D.-C."/>
        </authorList>
    </citation>
    <scope>NUCLEOTIDE SEQUENCE [LARGE SCALE GENOMIC DNA]</scope>
    <source>
        <strain evidence="3 4">KN72</strain>
    </source>
</reference>
<keyword evidence="2" id="KW-0472">Membrane</keyword>
<sequence>MELMTEAAGWFLGLMSAMLATVLLLSLVKYAILVLIALFGDFLTRPWQDDFGMFAAWCVAMGERANEQERRRTEKAKSARKNPNRPIGGSITGEAMLFDGDPMKIKAARRIRNAFFE</sequence>
<evidence type="ECO:0000313" key="4">
    <source>
        <dbReference type="Proteomes" id="UP000539372"/>
    </source>
</evidence>
<feature type="transmembrane region" description="Helical" evidence="2">
    <location>
        <begin position="12"/>
        <end position="39"/>
    </location>
</feature>
<accession>A0A7Y0HEU6</accession>
<feature type="region of interest" description="Disordered" evidence="1">
    <location>
        <begin position="66"/>
        <end position="93"/>
    </location>
</feature>
<comment type="caution">
    <text evidence="3">The sequence shown here is derived from an EMBL/GenBank/DDBJ whole genome shotgun (WGS) entry which is preliminary data.</text>
</comment>
<organism evidence="3 4">
    <name type="scientific">Pacificispira spongiicola</name>
    <dbReference type="NCBI Taxonomy" id="2729598"/>
    <lineage>
        <taxon>Bacteria</taxon>
        <taxon>Pseudomonadati</taxon>
        <taxon>Pseudomonadota</taxon>
        <taxon>Alphaproteobacteria</taxon>
        <taxon>Rhodospirillales</taxon>
        <taxon>Rhodospirillaceae</taxon>
        <taxon>Pacificispira</taxon>
    </lineage>
</organism>
<keyword evidence="2" id="KW-1133">Transmembrane helix</keyword>
<proteinExistence type="predicted"/>
<dbReference type="RefSeq" id="WP_169624246.1">
    <property type="nucleotide sequence ID" value="NZ_JABBNT010000002.1"/>
</dbReference>
<dbReference type="Proteomes" id="UP000539372">
    <property type="component" value="Unassembled WGS sequence"/>
</dbReference>
<evidence type="ECO:0000256" key="2">
    <source>
        <dbReference type="SAM" id="Phobius"/>
    </source>
</evidence>
<protein>
    <submittedName>
        <fullName evidence="3">Uncharacterized protein</fullName>
    </submittedName>
</protein>
<keyword evidence="2" id="KW-0812">Transmembrane</keyword>
<dbReference type="AlphaFoldDB" id="A0A7Y0HEU6"/>
<evidence type="ECO:0000256" key="1">
    <source>
        <dbReference type="SAM" id="MobiDB-lite"/>
    </source>
</evidence>
<gene>
    <name evidence="3" type="ORF">HH303_05540</name>
</gene>
<dbReference type="EMBL" id="JABBNT010000002">
    <property type="protein sequence ID" value="NMM43928.1"/>
    <property type="molecule type" value="Genomic_DNA"/>
</dbReference>